<protein>
    <submittedName>
        <fullName evidence="1">Uncharacterized protein</fullName>
    </submittedName>
</protein>
<dbReference type="RefSeq" id="WP_091449749.1">
    <property type="nucleotide sequence ID" value="NZ_FMZZ01000004.1"/>
</dbReference>
<proteinExistence type="predicted"/>
<name>A0A1G6P281_9PSEU</name>
<evidence type="ECO:0000313" key="2">
    <source>
        <dbReference type="Proteomes" id="UP000199501"/>
    </source>
</evidence>
<sequence length="97" mass="10764">MAVAVVVLIRDRRLHNKVMTKLRAEQVQQVDAADAARRARQLAEASTVVIEFKPMRRPNSNSMFPGVSISNHGSVPVLEVVVLDMVFTDDEGVRHAD</sequence>
<dbReference type="AlphaFoldDB" id="A0A1G6P281"/>
<dbReference type="Proteomes" id="UP000199501">
    <property type="component" value="Unassembled WGS sequence"/>
</dbReference>
<keyword evidence="2" id="KW-1185">Reference proteome</keyword>
<gene>
    <name evidence="1" type="ORF">SAMN05216174_10456</name>
</gene>
<dbReference type="EMBL" id="FMZZ01000004">
    <property type="protein sequence ID" value="SDC73714.1"/>
    <property type="molecule type" value="Genomic_DNA"/>
</dbReference>
<organism evidence="1 2">
    <name type="scientific">Actinokineospora iranica</name>
    <dbReference type="NCBI Taxonomy" id="1271860"/>
    <lineage>
        <taxon>Bacteria</taxon>
        <taxon>Bacillati</taxon>
        <taxon>Actinomycetota</taxon>
        <taxon>Actinomycetes</taxon>
        <taxon>Pseudonocardiales</taxon>
        <taxon>Pseudonocardiaceae</taxon>
        <taxon>Actinokineospora</taxon>
    </lineage>
</organism>
<dbReference type="STRING" id="1271860.SAMN05216174_10456"/>
<reference evidence="2" key="1">
    <citation type="submission" date="2016-10" db="EMBL/GenBank/DDBJ databases">
        <authorList>
            <person name="Varghese N."/>
            <person name="Submissions S."/>
        </authorList>
    </citation>
    <scope>NUCLEOTIDE SEQUENCE [LARGE SCALE GENOMIC DNA]</scope>
    <source>
        <strain evidence="2">IBRC-M 10403</strain>
    </source>
</reference>
<evidence type="ECO:0000313" key="1">
    <source>
        <dbReference type="EMBL" id="SDC73714.1"/>
    </source>
</evidence>
<accession>A0A1G6P281</accession>